<dbReference type="Gene3D" id="1.20.1740.10">
    <property type="entry name" value="Amino acid/polyamine transporter I"/>
    <property type="match status" value="1"/>
</dbReference>
<evidence type="ECO:0000256" key="1">
    <source>
        <dbReference type="ARBA" id="ARBA00004141"/>
    </source>
</evidence>
<dbReference type="Pfam" id="PF13520">
    <property type="entry name" value="AA_permease_2"/>
    <property type="match status" value="1"/>
</dbReference>
<feature type="transmembrane region" description="Helical" evidence="6">
    <location>
        <begin position="283"/>
        <end position="306"/>
    </location>
</feature>
<dbReference type="GO" id="GO:0016020">
    <property type="term" value="C:membrane"/>
    <property type="evidence" value="ECO:0007669"/>
    <property type="project" value="UniProtKB-SubCell"/>
</dbReference>
<feature type="transmembrane region" description="Helical" evidence="6">
    <location>
        <begin position="245"/>
        <end position="262"/>
    </location>
</feature>
<feature type="transmembrane region" description="Helical" evidence="6">
    <location>
        <begin position="54"/>
        <end position="74"/>
    </location>
</feature>
<feature type="transmembrane region" description="Helical" evidence="6">
    <location>
        <begin position="203"/>
        <end position="225"/>
    </location>
</feature>
<feature type="transmembrane region" description="Helical" evidence="6">
    <location>
        <begin position="86"/>
        <end position="107"/>
    </location>
</feature>
<feature type="transmembrane region" description="Helical" evidence="6">
    <location>
        <begin position="133"/>
        <end position="156"/>
    </location>
</feature>
<evidence type="ECO:0000256" key="5">
    <source>
        <dbReference type="SAM" id="MobiDB-lite"/>
    </source>
</evidence>
<evidence type="ECO:0000256" key="4">
    <source>
        <dbReference type="ARBA" id="ARBA00023136"/>
    </source>
</evidence>
<feature type="transmembrane region" description="Helical" evidence="6">
    <location>
        <begin position="380"/>
        <end position="401"/>
    </location>
</feature>
<gene>
    <name evidence="7" type="ORF">B0T17DRAFT_619757</name>
</gene>
<feature type="transmembrane region" description="Helical" evidence="6">
    <location>
        <begin position="176"/>
        <end position="196"/>
    </location>
</feature>
<keyword evidence="4 6" id="KW-0472">Membrane</keyword>
<feature type="transmembrane region" description="Helical" evidence="6">
    <location>
        <begin position="482"/>
        <end position="507"/>
    </location>
</feature>
<feature type="transmembrane region" description="Helical" evidence="6">
    <location>
        <begin position="413"/>
        <end position="434"/>
    </location>
</feature>
<keyword evidence="3 6" id="KW-1133">Transmembrane helix</keyword>
<evidence type="ECO:0000313" key="7">
    <source>
        <dbReference type="EMBL" id="KAK0614913.1"/>
    </source>
</evidence>
<dbReference type="InterPro" id="IPR002293">
    <property type="entry name" value="AA/rel_permease1"/>
</dbReference>
<comment type="caution">
    <text evidence="7">The sequence shown here is derived from an EMBL/GenBank/DDBJ whole genome shotgun (WGS) entry which is preliminary data.</text>
</comment>
<organism evidence="7 8">
    <name type="scientific">Bombardia bombarda</name>
    <dbReference type="NCBI Taxonomy" id="252184"/>
    <lineage>
        <taxon>Eukaryota</taxon>
        <taxon>Fungi</taxon>
        <taxon>Dikarya</taxon>
        <taxon>Ascomycota</taxon>
        <taxon>Pezizomycotina</taxon>
        <taxon>Sordariomycetes</taxon>
        <taxon>Sordariomycetidae</taxon>
        <taxon>Sordariales</taxon>
        <taxon>Lasiosphaeriaceae</taxon>
        <taxon>Bombardia</taxon>
    </lineage>
</organism>
<comment type="subcellular location">
    <subcellularLocation>
        <location evidence="1">Membrane</location>
        <topology evidence="1">Multi-pass membrane protein</topology>
    </subcellularLocation>
</comment>
<proteinExistence type="predicted"/>
<reference evidence="7" key="1">
    <citation type="submission" date="2023-06" db="EMBL/GenBank/DDBJ databases">
        <title>Genome-scale phylogeny and comparative genomics of the fungal order Sordariales.</title>
        <authorList>
            <consortium name="Lawrence Berkeley National Laboratory"/>
            <person name="Hensen N."/>
            <person name="Bonometti L."/>
            <person name="Westerberg I."/>
            <person name="Brannstrom I.O."/>
            <person name="Guillou S."/>
            <person name="Cros-Aarteil S."/>
            <person name="Calhoun S."/>
            <person name="Haridas S."/>
            <person name="Kuo A."/>
            <person name="Mondo S."/>
            <person name="Pangilinan J."/>
            <person name="Riley R."/>
            <person name="LaButti K."/>
            <person name="Andreopoulos B."/>
            <person name="Lipzen A."/>
            <person name="Chen C."/>
            <person name="Yanf M."/>
            <person name="Daum C."/>
            <person name="Ng V."/>
            <person name="Clum A."/>
            <person name="Steindorff A."/>
            <person name="Ohm R."/>
            <person name="Martin F."/>
            <person name="Silar P."/>
            <person name="Natvig D."/>
            <person name="Lalanne C."/>
            <person name="Gautier V."/>
            <person name="Ament-velasquez S.L."/>
            <person name="Kruys A."/>
            <person name="Hutchinson M.I."/>
            <person name="Powell A.J."/>
            <person name="Barry K."/>
            <person name="Miller A.N."/>
            <person name="Grigoriev I.V."/>
            <person name="Debuchy R."/>
            <person name="Gladieux P."/>
            <person name="Thoren M.H."/>
            <person name="Johannesson H."/>
        </authorList>
    </citation>
    <scope>NUCLEOTIDE SEQUENCE</scope>
    <source>
        <strain evidence="7">SMH3391-2</strain>
    </source>
</reference>
<evidence type="ECO:0000256" key="3">
    <source>
        <dbReference type="ARBA" id="ARBA00022989"/>
    </source>
</evidence>
<dbReference type="PIRSF" id="PIRSF006060">
    <property type="entry name" value="AA_transporter"/>
    <property type="match status" value="1"/>
</dbReference>
<accession>A0AA39WGD3</accession>
<evidence type="ECO:0000256" key="6">
    <source>
        <dbReference type="SAM" id="Phobius"/>
    </source>
</evidence>
<dbReference type="PANTHER" id="PTHR11785:SF498">
    <property type="entry name" value="HIGH-AFFINITY METHIONINE PERMEASE"/>
    <property type="match status" value="1"/>
</dbReference>
<dbReference type="PANTHER" id="PTHR11785">
    <property type="entry name" value="AMINO ACID TRANSPORTER"/>
    <property type="match status" value="1"/>
</dbReference>
<feature type="compositionally biased region" description="Basic and acidic residues" evidence="5">
    <location>
        <begin position="9"/>
        <end position="24"/>
    </location>
</feature>
<evidence type="ECO:0000256" key="2">
    <source>
        <dbReference type="ARBA" id="ARBA00022692"/>
    </source>
</evidence>
<dbReference type="EMBL" id="JAULSR010000007">
    <property type="protein sequence ID" value="KAK0614913.1"/>
    <property type="molecule type" value="Genomic_DNA"/>
</dbReference>
<dbReference type="Proteomes" id="UP001174934">
    <property type="component" value="Unassembled WGS sequence"/>
</dbReference>
<feature type="region of interest" description="Disordered" evidence="5">
    <location>
        <begin position="1"/>
        <end position="24"/>
    </location>
</feature>
<protein>
    <submittedName>
        <fullName evidence="7">Amino acid permease</fullName>
    </submittedName>
</protein>
<dbReference type="GO" id="GO:0015179">
    <property type="term" value="F:L-amino acid transmembrane transporter activity"/>
    <property type="evidence" value="ECO:0007669"/>
    <property type="project" value="TreeGrafter"/>
</dbReference>
<dbReference type="AlphaFoldDB" id="A0AA39WGD3"/>
<feature type="transmembrane region" description="Helical" evidence="6">
    <location>
        <begin position="335"/>
        <end position="359"/>
    </location>
</feature>
<feature type="transmembrane region" description="Helical" evidence="6">
    <location>
        <begin position="441"/>
        <end position="462"/>
    </location>
</feature>
<name>A0AA39WGD3_9PEZI</name>
<dbReference type="InterPro" id="IPR050598">
    <property type="entry name" value="AminoAcid_Transporter"/>
</dbReference>
<sequence>MSKFFSPKGDNHHDGSTSTITDHDHKNAHISTAPEDHDIQDGHLQVARDNKRQIGIVSATFLIVNRVIGTGIFATPGAILALSGSVGLSLFIWLAGMLIALAGTAVYTEWGTGLPVNGGDYAYLKHVYRKPKFLASAMYAGYVVLLGWASGNSVIFGEYILHAANVEVDRWNQRGIGLACITAAFLIHGCALKWGLRLQNLLGAIKVIIILIIVLGGFIALAGHVKLPEDEKPRNFVKAFEGTTGSAYGVVTALYNVIWSYIGYSNANYALSETRNPVRTLKIAAPMAIGVISILYMLVNIAYFAAVPREEILSSGRLVAASMFRNVFGETAERALSVFVALSAFGNVLAVIFSQGRLVQELGREGVLPFPRFWASNKPFNAPLAGLFEHWAVSVIIMLAPPPGDAYNFILNLISYPLAIVNVFVSAGLLHMYVNRTRWSWYPPISATMPVVIFFMLSNVYLVVAPFVPPTDGQNVYKSLPYWIHCVVGFGIIISGGIYWCFWAVLLPKIGKYELIQETVIDEIDGWEGSVFIKRPLSQLPTTTAERATTTGTNY</sequence>
<keyword evidence="8" id="KW-1185">Reference proteome</keyword>
<evidence type="ECO:0000313" key="8">
    <source>
        <dbReference type="Proteomes" id="UP001174934"/>
    </source>
</evidence>
<dbReference type="FunFam" id="1.20.1740.10:FF:000025">
    <property type="entry name" value="High-affinity methionine permease"/>
    <property type="match status" value="1"/>
</dbReference>
<keyword evidence="2 6" id="KW-0812">Transmembrane</keyword>